<evidence type="ECO:0000256" key="4">
    <source>
        <dbReference type="ARBA" id="ARBA00022801"/>
    </source>
</evidence>
<dbReference type="InterPro" id="IPR036962">
    <property type="entry name" value="Glyco_hydro_3_N_sf"/>
</dbReference>
<evidence type="ECO:0000256" key="1">
    <source>
        <dbReference type="ARBA" id="ARBA00001231"/>
    </source>
</evidence>
<organism evidence="7 8">
    <name type="scientific">Microvirga aerophila</name>
    <dbReference type="NCBI Taxonomy" id="670291"/>
    <lineage>
        <taxon>Bacteria</taxon>
        <taxon>Pseudomonadati</taxon>
        <taxon>Pseudomonadota</taxon>
        <taxon>Alphaproteobacteria</taxon>
        <taxon>Hyphomicrobiales</taxon>
        <taxon>Methylobacteriaceae</taxon>
        <taxon>Microvirga</taxon>
    </lineage>
</organism>
<keyword evidence="8" id="KW-1185">Reference proteome</keyword>
<dbReference type="EC" id="3.2.1.52" evidence="3"/>
<accession>A0A512BRE7</accession>
<dbReference type="PANTHER" id="PTHR30480:SF13">
    <property type="entry name" value="BETA-HEXOSAMINIDASE"/>
    <property type="match status" value="1"/>
</dbReference>
<dbReference type="GO" id="GO:0009254">
    <property type="term" value="P:peptidoglycan turnover"/>
    <property type="evidence" value="ECO:0007669"/>
    <property type="project" value="TreeGrafter"/>
</dbReference>
<dbReference type="Pfam" id="PF00933">
    <property type="entry name" value="Glyco_hydro_3"/>
    <property type="match status" value="1"/>
</dbReference>
<dbReference type="RefSeq" id="WP_114186264.1">
    <property type="nucleotide sequence ID" value="NZ_BJYU01000024.1"/>
</dbReference>
<dbReference type="AlphaFoldDB" id="A0A512BRE7"/>
<comment type="caution">
    <text evidence="7">The sequence shown here is derived from an EMBL/GenBank/DDBJ whole genome shotgun (WGS) entry which is preliminary data.</text>
</comment>
<evidence type="ECO:0000313" key="7">
    <source>
        <dbReference type="EMBL" id="GEO14484.1"/>
    </source>
</evidence>
<dbReference type="GO" id="GO:0004563">
    <property type="term" value="F:beta-N-acetylhexosaminidase activity"/>
    <property type="evidence" value="ECO:0007669"/>
    <property type="project" value="UniProtKB-EC"/>
</dbReference>
<dbReference type="OrthoDB" id="9786661at2"/>
<dbReference type="SUPFAM" id="SSF51445">
    <property type="entry name" value="(Trans)glycosidases"/>
    <property type="match status" value="1"/>
</dbReference>
<evidence type="ECO:0000256" key="5">
    <source>
        <dbReference type="ARBA" id="ARBA00023295"/>
    </source>
</evidence>
<keyword evidence="5" id="KW-0326">Glycosidase</keyword>
<evidence type="ECO:0000256" key="2">
    <source>
        <dbReference type="ARBA" id="ARBA00005336"/>
    </source>
</evidence>
<reference evidence="7 8" key="1">
    <citation type="submission" date="2019-07" db="EMBL/GenBank/DDBJ databases">
        <title>Whole genome shotgun sequence of Microvirga aerophila NBRC 106136.</title>
        <authorList>
            <person name="Hosoyama A."/>
            <person name="Uohara A."/>
            <person name="Ohji S."/>
            <person name="Ichikawa N."/>
        </authorList>
    </citation>
    <scope>NUCLEOTIDE SEQUENCE [LARGE SCALE GENOMIC DNA]</scope>
    <source>
        <strain evidence="7 8">NBRC 106136</strain>
    </source>
</reference>
<keyword evidence="4 7" id="KW-0378">Hydrolase</keyword>
<dbReference type="InterPro" id="IPR050226">
    <property type="entry name" value="NagZ_Beta-hexosaminidase"/>
</dbReference>
<dbReference type="NCBIfam" id="NF003740">
    <property type="entry name" value="PRK05337.1"/>
    <property type="match status" value="1"/>
</dbReference>
<dbReference type="GO" id="GO:0005975">
    <property type="term" value="P:carbohydrate metabolic process"/>
    <property type="evidence" value="ECO:0007669"/>
    <property type="project" value="InterPro"/>
</dbReference>
<feature type="domain" description="Glycoside hydrolase family 3 N-terminal" evidence="6">
    <location>
        <begin position="30"/>
        <end position="316"/>
    </location>
</feature>
<dbReference type="Proteomes" id="UP000321085">
    <property type="component" value="Unassembled WGS sequence"/>
</dbReference>
<dbReference type="PANTHER" id="PTHR30480">
    <property type="entry name" value="BETA-HEXOSAMINIDASE-RELATED"/>
    <property type="match status" value="1"/>
</dbReference>
<sequence length="339" mass="36309">MITRAFIAGCSSQELTPDEIAFFREANPWGFILFRRNIDNPAQVKALCDALRDTVGRADAPILIDQEGGRVQRMGPPHWPKYPPGRSYGQVHSNDPLVQREIARLGARLIAHDLRSVGITVDCLPVLDVPSSGSHDIIGDRAYGKTAEQVAVLGRAAAEGLLAGGVLPVIKHMPGHGRAGADSHLSLPVVDASREALETHDFKPFRMLTDMPLAMTAHVVYTAIDPERPATTSPTVIHDIIRGHIGYQGLVMSDDLSMEALSGSLRERAEAAFAAGCDVGLHCNGKMEEMSAVAEAAPALEGEALRRAAAALQRITHDPEPLDPVDARARLDAALAMVA</sequence>
<gene>
    <name evidence="7" type="ORF">MAE02_21800</name>
</gene>
<evidence type="ECO:0000256" key="3">
    <source>
        <dbReference type="ARBA" id="ARBA00012663"/>
    </source>
</evidence>
<evidence type="ECO:0000259" key="6">
    <source>
        <dbReference type="Pfam" id="PF00933"/>
    </source>
</evidence>
<name>A0A512BRE7_9HYPH</name>
<dbReference type="InterPro" id="IPR001764">
    <property type="entry name" value="Glyco_hydro_3_N"/>
</dbReference>
<evidence type="ECO:0000313" key="8">
    <source>
        <dbReference type="Proteomes" id="UP000321085"/>
    </source>
</evidence>
<dbReference type="InterPro" id="IPR017853">
    <property type="entry name" value="GH"/>
</dbReference>
<proteinExistence type="inferred from homology"/>
<protein>
    <recommendedName>
        <fullName evidence="3">beta-N-acetylhexosaminidase</fullName>
        <ecNumber evidence="3">3.2.1.52</ecNumber>
    </recommendedName>
</protein>
<dbReference type="Gene3D" id="3.20.20.300">
    <property type="entry name" value="Glycoside hydrolase, family 3, N-terminal domain"/>
    <property type="match status" value="1"/>
</dbReference>
<comment type="similarity">
    <text evidence="2">Belongs to the glycosyl hydrolase 3 family.</text>
</comment>
<comment type="catalytic activity">
    <reaction evidence="1">
        <text>Hydrolysis of terminal non-reducing N-acetyl-D-hexosamine residues in N-acetyl-beta-D-hexosaminides.</text>
        <dbReference type="EC" id="3.2.1.52"/>
    </reaction>
</comment>
<dbReference type="EMBL" id="BJYU01000024">
    <property type="protein sequence ID" value="GEO14484.1"/>
    <property type="molecule type" value="Genomic_DNA"/>
</dbReference>